<feature type="signal peptide" evidence="3">
    <location>
        <begin position="1"/>
        <end position="36"/>
    </location>
</feature>
<protein>
    <submittedName>
        <fullName evidence="5">RND family efflux transporter MFP subunit</fullName>
    </submittedName>
</protein>
<sequence length="377" mass="39691">MSIATPRVSANLPLVKPVALPAMVLALSLFNSPAIAQSANGSPPAGAESATATRTAVETRALDQVWLLPKREAPAEVVARNESRLSAEVSGTLQRWGADVGATVKRGELLAQIDPRDYELAVQRAQASLNASQSRLKLAQAQLQRSRELVAQGFFSQEALGQRETEVALLQTEVNSARAQLATEQRQLAKTKLVAPFAGTVRERMAQTGEAVAPGTVLYVLVESGHNEVNATLSPSDVTGLRNATDLQLHTREGEFAVRLLRVSDAVTAPARTRAARLAFVDAASAPAAGASGTLRWQESQPHLPPSVMVRRDGAMGVFVVQGDGAQATARFVPVPGAQESRATPAPPGLSGTARVVVRGHEALQNGQAIESRPAAN</sequence>
<evidence type="ECO:0000259" key="4">
    <source>
        <dbReference type="Pfam" id="PF25973"/>
    </source>
</evidence>
<dbReference type="Gene3D" id="1.10.287.470">
    <property type="entry name" value="Helix hairpin bin"/>
    <property type="match status" value="1"/>
</dbReference>
<keyword evidence="2" id="KW-0175">Coiled coil</keyword>
<dbReference type="Proteomes" id="UP001265700">
    <property type="component" value="Unassembled WGS sequence"/>
</dbReference>
<comment type="caution">
    <text evidence="5">The sequence shown here is derived from an EMBL/GenBank/DDBJ whole genome shotgun (WGS) entry which is preliminary data.</text>
</comment>
<feature type="coiled-coil region" evidence="2">
    <location>
        <begin position="122"/>
        <end position="187"/>
    </location>
</feature>
<dbReference type="EMBL" id="JAVDWU010000001">
    <property type="protein sequence ID" value="MDR7148770.1"/>
    <property type="molecule type" value="Genomic_DNA"/>
</dbReference>
<evidence type="ECO:0000256" key="3">
    <source>
        <dbReference type="SAM" id="SignalP"/>
    </source>
</evidence>
<gene>
    <name evidence="5" type="ORF">J2W49_000698</name>
</gene>
<dbReference type="RefSeq" id="WP_310311633.1">
    <property type="nucleotide sequence ID" value="NZ_JAVDWU010000001.1"/>
</dbReference>
<dbReference type="Gene3D" id="2.40.50.100">
    <property type="match status" value="1"/>
</dbReference>
<feature type="domain" description="CzcB-like barrel-sandwich hybrid" evidence="4">
    <location>
        <begin position="85"/>
        <end position="221"/>
    </location>
</feature>
<comment type="similarity">
    <text evidence="1">Belongs to the membrane fusion protein (MFP) (TC 8.A.1) family.</text>
</comment>
<dbReference type="PANTHER" id="PTHR30469:SF15">
    <property type="entry name" value="HLYD FAMILY OF SECRETION PROTEINS"/>
    <property type="match status" value="1"/>
</dbReference>
<dbReference type="NCBIfam" id="TIGR01730">
    <property type="entry name" value="RND_mfp"/>
    <property type="match status" value="1"/>
</dbReference>
<evidence type="ECO:0000313" key="6">
    <source>
        <dbReference type="Proteomes" id="UP001265700"/>
    </source>
</evidence>
<dbReference type="SUPFAM" id="SSF111369">
    <property type="entry name" value="HlyD-like secretion proteins"/>
    <property type="match status" value="1"/>
</dbReference>
<dbReference type="Pfam" id="PF25973">
    <property type="entry name" value="BSH_CzcB"/>
    <property type="match status" value="1"/>
</dbReference>
<proteinExistence type="inferred from homology"/>
<name>A0ABU1WHM1_9BURK</name>
<evidence type="ECO:0000256" key="2">
    <source>
        <dbReference type="SAM" id="Coils"/>
    </source>
</evidence>
<accession>A0ABU1WHM1</accession>
<dbReference type="InterPro" id="IPR006143">
    <property type="entry name" value="RND_pump_MFP"/>
</dbReference>
<keyword evidence="3" id="KW-0732">Signal</keyword>
<organism evidence="5 6">
    <name type="scientific">Hydrogenophaga palleronii</name>
    <dbReference type="NCBI Taxonomy" id="65655"/>
    <lineage>
        <taxon>Bacteria</taxon>
        <taxon>Pseudomonadati</taxon>
        <taxon>Pseudomonadota</taxon>
        <taxon>Betaproteobacteria</taxon>
        <taxon>Burkholderiales</taxon>
        <taxon>Comamonadaceae</taxon>
        <taxon>Hydrogenophaga</taxon>
    </lineage>
</organism>
<keyword evidence="6" id="KW-1185">Reference proteome</keyword>
<evidence type="ECO:0000256" key="1">
    <source>
        <dbReference type="ARBA" id="ARBA00009477"/>
    </source>
</evidence>
<feature type="chain" id="PRO_5045056272" evidence="3">
    <location>
        <begin position="37"/>
        <end position="377"/>
    </location>
</feature>
<dbReference type="InterPro" id="IPR058647">
    <property type="entry name" value="BSH_CzcB-like"/>
</dbReference>
<evidence type="ECO:0000313" key="5">
    <source>
        <dbReference type="EMBL" id="MDR7148770.1"/>
    </source>
</evidence>
<dbReference type="Gene3D" id="2.40.30.170">
    <property type="match status" value="1"/>
</dbReference>
<dbReference type="PANTHER" id="PTHR30469">
    <property type="entry name" value="MULTIDRUG RESISTANCE PROTEIN MDTA"/>
    <property type="match status" value="1"/>
</dbReference>
<reference evidence="5 6" key="1">
    <citation type="submission" date="2023-07" db="EMBL/GenBank/DDBJ databases">
        <title>Sorghum-associated microbial communities from plants grown in Nebraska, USA.</title>
        <authorList>
            <person name="Schachtman D."/>
        </authorList>
    </citation>
    <scope>NUCLEOTIDE SEQUENCE [LARGE SCALE GENOMIC DNA]</scope>
    <source>
        <strain evidence="5 6">4249</strain>
    </source>
</reference>